<keyword evidence="2" id="KW-1185">Reference proteome</keyword>
<evidence type="ECO:0000313" key="1">
    <source>
        <dbReference type="EMBL" id="CAJ1970483.1"/>
    </source>
</evidence>
<comment type="caution">
    <text evidence="1">The sequence shown here is derived from an EMBL/GenBank/DDBJ whole genome shotgun (WGS) entry which is preliminary data.</text>
</comment>
<proteinExistence type="predicted"/>
<accession>A0AAD2JPX2</accession>
<organism evidence="1 2">
    <name type="scientific">Cylindrotheca closterium</name>
    <dbReference type="NCBI Taxonomy" id="2856"/>
    <lineage>
        <taxon>Eukaryota</taxon>
        <taxon>Sar</taxon>
        <taxon>Stramenopiles</taxon>
        <taxon>Ochrophyta</taxon>
        <taxon>Bacillariophyta</taxon>
        <taxon>Bacillariophyceae</taxon>
        <taxon>Bacillariophycidae</taxon>
        <taxon>Bacillariales</taxon>
        <taxon>Bacillariaceae</taxon>
        <taxon>Cylindrotheca</taxon>
    </lineage>
</organism>
<evidence type="ECO:0000313" key="2">
    <source>
        <dbReference type="Proteomes" id="UP001295423"/>
    </source>
</evidence>
<dbReference type="AlphaFoldDB" id="A0AAD2JPX2"/>
<name>A0AAD2JPX2_9STRA</name>
<dbReference type="Proteomes" id="UP001295423">
    <property type="component" value="Unassembled WGS sequence"/>
</dbReference>
<sequence>MCAPTETNVITSNMTKSNEMQKVDDLKRQLYVTARRGRPLRRNPYSSLSERRANELISDNSDHLSEMIRKNQHCLVDLDSDDESDLEEDY</sequence>
<dbReference type="EMBL" id="CAKOGP040002524">
    <property type="protein sequence ID" value="CAJ1970483.1"/>
    <property type="molecule type" value="Genomic_DNA"/>
</dbReference>
<reference evidence="1" key="1">
    <citation type="submission" date="2023-08" db="EMBL/GenBank/DDBJ databases">
        <authorList>
            <person name="Audoor S."/>
            <person name="Bilcke G."/>
        </authorList>
    </citation>
    <scope>NUCLEOTIDE SEQUENCE</scope>
</reference>
<gene>
    <name evidence="1" type="ORF">CYCCA115_LOCUS24499</name>
</gene>
<protein>
    <submittedName>
        <fullName evidence="1">Uncharacterized protein</fullName>
    </submittedName>
</protein>